<reference evidence="1" key="1">
    <citation type="submission" date="2023-07" db="EMBL/GenBank/DDBJ databases">
        <authorList>
            <consortium name="AG Swart"/>
            <person name="Singh M."/>
            <person name="Singh A."/>
            <person name="Seah K."/>
            <person name="Emmerich C."/>
        </authorList>
    </citation>
    <scope>NUCLEOTIDE SEQUENCE</scope>
    <source>
        <strain evidence="1">DP1</strain>
    </source>
</reference>
<evidence type="ECO:0000313" key="1">
    <source>
        <dbReference type="EMBL" id="CAI2380029.1"/>
    </source>
</evidence>
<organism evidence="1 2">
    <name type="scientific">Euplotes crassus</name>
    <dbReference type="NCBI Taxonomy" id="5936"/>
    <lineage>
        <taxon>Eukaryota</taxon>
        <taxon>Sar</taxon>
        <taxon>Alveolata</taxon>
        <taxon>Ciliophora</taxon>
        <taxon>Intramacronucleata</taxon>
        <taxon>Spirotrichea</taxon>
        <taxon>Hypotrichia</taxon>
        <taxon>Euplotida</taxon>
        <taxon>Euplotidae</taxon>
        <taxon>Moneuplotes</taxon>
    </lineage>
</organism>
<dbReference type="EMBL" id="CAMPGE010021934">
    <property type="protein sequence ID" value="CAI2380029.1"/>
    <property type="molecule type" value="Genomic_DNA"/>
</dbReference>
<dbReference type="AlphaFoldDB" id="A0AAD2D3T6"/>
<comment type="caution">
    <text evidence="1">The sequence shown here is derived from an EMBL/GenBank/DDBJ whole genome shotgun (WGS) entry which is preliminary data.</text>
</comment>
<evidence type="ECO:0000313" key="2">
    <source>
        <dbReference type="Proteomes" id="UP001295684"/>
    </source>
</evidence>
<gene>
    <name evidence="1" type="ORF">ECRASSUSDP1_LOCUS21454</name>
</gene>
<keyword evidence="2" id="KW-1185">Reference proteome</keyword>
<protein>
    <submittedName>
        <fullName evidence="1">Uncharacterized protein</fullName>
    </submittedName>
</protein>
<dbReference type="Proteomes" id="UP001295684">
    <property type="component" value="Unassembled WGS sequence"/>
</dbReference>
<accession>A0AAD2D3T6</accession>
<sequence length="232" mass="26336">MEKTGSDLEPKPTGGKACKEYALQQQATKNYLNSLDRILGQYDHLIIRPKPSSCIIMFLGNPQGKQALSKIVKLAPQSDQATNTLLCHKFFKNRESMNSFYARNITRLLPVALDFIIIKGFRISQKDFGRVLTACGSSPEVKFSECRIIINGFGYLDNAHPSIGRISLNYNTIIQPEEDNEHLDGLIQKMADSSLNDSLRLVLVWTCNPIRRDKTIVTKREYKIGKFHVRIF</sequence>
<name>A0AAD2D3T6_EUPCR</name>
<proteinExistence type="predicted"/>